<dbReference type="Proteomes" id="UP000324222">
    <property type="component" value="Unassembled WGS sequence"/>
</dbReference>
<proteinExistence type="predicted"/>
<name>A0A5B7FZ47_PORTR</name>
<organism evidence="2 3">
    <name type="scientific">Portunus trituberculatus</name>
    <name type="common">Swimming crab</name>
    <name type="synonym">Neptunus trituberculatus</name>
    <dbReference type="NCBI Taxonomy" id="210409"/>
    <lineage>
        <taxon>Eukaryota</taxon>
        <taxon>Metazoa</taxon>
        <taxon>Ecdysozoa</taxon>
        <taxon>Arthropoda</taxon>
        <taxon>Crustacea</taxon>
        <taxon>Multicrustacea</taxon>
        <taxon>Malacostraca</taxon>
        <taxon>Eumalacostraca</taxon>
        <taxon>Eucarida</taxon>
        <taxon>Decapoda</taxon>
        <taxon>Pleocyemata</taxon>
        <taxon>Brachyura</taxon>
        <taxon>Eubrachyura</taxon>
        <taxon>Portunoidea</taxon>
        <taxon>Portunidae</taxon>
        <taxon>Portuninae</taxon>
        <taxon>Portunus</taxon>
    </lineage>
</organism>
<dbReference type="EMBL" id="VSRR010009309">
    <property type="protein sequence ID" value="MPC50148.1"/>
    <property type="molecule type" value="Genomic_DNA"/>
</dbReference>
<evidence type="ECO:0000313" key="2">
    <source>
        <dbReference type="EMBL" id="MPC50148.1"/>
    </source>
</evidence>
<evidence type="ECO:0000256" key="1">
    <source>
        <dbReference type="SAM" id="MobiDB-lite"/>
    </source>
</evidence>
<evidence type="ECO:0000313" key="3">
    <source>
        <dbReference type="Proteomes" id="UP000324222"/>
    </source>
</evidence>
<accession>A0A5B7FZ47</accession>
<reference evidence="2 3" key="1">
    <citation type="submission" date="2019-05" db="EMBL/GenBank/DDBJ databases">
        <title>Another draft genome of Portunus trituberculatus and its Hox gene families provides insights of decapod evolution.</title>
        <authorList>
            <person name="Jeong J.-H."/>
            <person name="Song I."/>
            <person name="Kim S."/>
            <person name="Choi T."/>
            <person name="Kim D."/>
            <person name="Ryu S."/>
            <person name="Kim W."/>
        </authorList>
    </citation>
    <scope>NUCLEOTIDE SEQUENCE [LARGE SCALE GENOMIC DNA]</scope>
    <source>
        <tissue evidence="2">Muscle</tissue>
    </source>
</reference>
<feature type="region of interest" description="Disordered" evidence="1">
    <location>
        <begin position="1"/>
        <end position="21"/>
    </location>
</feature>
<dbReference type="AlphaFoldDB" id="A0A5B7FZ47"/>
<comment type="caution">
    <text evidence="2">The sequence shown here is derived from an EMBL/GenBank/DDBJ whole genome shotgun (WGS) entry which is preliminary data.</text>
</comment>
<protein>
    <submittedName>
        <fullName evidence="2">Uncharacterized protein</fullName>
    </submittedName>
</protein>
<gene>
    <name evidence="2" type="ORF">E2C01_043970</name>
</gene>
<sequence>MSTKQRHSKSLSGYKRSSEEKQCRLGHRLLITGTEIAVLGKYPDKKSSIEHSFVGECESPSSSMMASRDECQLRQGHQNTEALKCLNEE</sequence>
<keyword evidence="3" id="KW-1185">Reference proteome</keyword>